<dbReference type="RefSeq" id="WP_200278666.1">
    <property type="nucleotide sequence ID" value="NZ_JAENII010000006.1"/>
</dbReference>
<sequence>MTRLLPFLLFLGLAHADITVPGGHRLEIDFTLPSGADPATNGISLSGTAGATSTGTFDVKAEIFDGTQPLGPTTTIPRLPTRWVLQSNAHRQPHYPLTSVAPIIDGTVNGTLTIENLSTDPDDFFQFNGTVILTSAVFSEFGGFNINGQFNITRLEVVEVGAPPEPLKITHFERVANAVNLTWVSETGVSYRVERSVNLNQWLPVATETATSELTARSYAETTPPNGAAFFRVVELP</sequence>
<comment type="caution">
    <text evidence="2">The sequence shown here is derived from an EMBL/GenBank/DDBJ whole genome shotgun (WGS) entry which is preliminary data.</text>
</comment>
<gene>
    <name evidence="2" type="ORF">JIN81_09290</name>
</gene>
<reference evidence="2" key="1">
    <citation type="submission" date="2021-01" db="EMBL/GenBank/DDBJ databases">
        <title>Modified the classification status of verrucomicrobia.</title>
        <authorList>
            <person name="Feng X."/>
        </authorList>
    </citation>
    <scope>NUCLEOTIDE SEQUENCE</scope>
    <source>
        <strain evidence="2">KCTC 22201</strain>
    </source>
</reference>
<keyword evidence="3" id="KW-1185">Reference proteome</keyword>
<name>A0A934RAZ8_9BACT</name>
<dbReference type="AlphaFoldDB" id="A0A934RAZ8"/>
<accession>A0A934RAZ8</accession>
<evidence type="ECO:0000313" key="3">
    <source>
        <dbReference type="Proteomes" id="UP000658278"/>
    </source>
</evidence>
<keyword evidence="1" id="KW-0732">Signal</keyword>
<feature type="chain" id="PRO_5038094060" description="Fibronectin type-III domain-containing protein" evidence="1">
    <location>
        <begin position="17"/>
        <end position="237"/>
    </location>
</feature>
<dbReference type="EMBL" id="JAENII010000006">
    <property type="protein sequence ID" value="MBK1827215.1"/>
    <property type="molecule type" value="Genomic_DNA"/>
</dbReference>
<organism evidence="2 3">
    <name type="scientific">Haloferula rosea</name>
    <dbReference type="NCBI Taxonomy" id="490093"/>
    <lineage>
        <taxon>Bacteria</taxon>
        <taxon>Pseudomonadati</taxon>
        <taxon>Verrucomicrobiota</taxon>
        <taxon>Verrucomicrobiia</taxon>
        <taxon>Verrucomicrobiales</taxon>
        <taxon>Verrucomicrobiaceae</taxon>
        <taxon>Haloferula</taxon>
    </lineage>
</organism>
<proteinExistence type="predicted"/>
<evidence type="ECO:0008006" key="4">
    <source>
        <dbReference type="Google" id="ProtNLM"/>
    </source>
</evidence>
<evidence type="ECO:0000313" key="2">
    <source>
        <dbReference type="EMBL" id="MBK1827215.1"/>
    </source>
</evidence>
<dbReference type="Proteomes" id="UP000658278">
    <property type="component" value="Unassembled WGS sequence"/>
</dbReference>
<feature type="signal peptide" evidence="1">
    <location>
        <begin position="1"/>
        <end position="16"/>
    </location>
</feature>
<evidence type="ECO:0000256" key="1">
    <source>
        <dbReference type="SAM" id="SignalP"/>
    </source>
</evidence>
<protein>
    <recommendedName>
        <fullName evidence="4">Fibronectin type-III domain-containing protein</fullName>
    </recommendedName>
</protein>